<evidence type="ECO:0000256" key="6">
    <source>
        <dbReference type="ARBA" id="ARBA00023170"/>
    </source>
</evidence>
<feature type="transmembrane region" description="Helical" evidence="7">
    <location>
        <begin position="104"/>
        <end position="127"/>
    </location>
</feature>
<evidence type="ECO:0000256" key="3">
    <source>
        <dbReference type="ARBA" id="ARBA00022692"/>
    </source>
</evidence>
<dbReference type="GO" id="GO:0004930">
    <property type="term" value="F:G protein-coupled receptor activity"/>
    <property type="evidence" value="ECO:0007669"/>
    <property type="project" value="InterPro"/>
</dbReference>
<dbReference type="Proteomes" id="UP000275408">
    <property type="component" value="Unassembled WGS sequence"/>
</dbReference>
<feature type="non-terminal residue" evidence="10">
    <location>
        <position position="1"/>
    </location>
</feature>
<feature type="transmembrane region" description="Helical" evidence="7">
    <location>
        <begin position="215"/>
        <end position="237"/>
    </location>
</feature>
<organism evidence="10 11">
    <name type="scientific">Pocillopora damicornis</name>
    <name type="common">Cauliflower coral</name>
    <name type="synonym">Millepora damicornis</name>
    <dbReference type="NCBI Taxonomy" id="46731"/>
    <lineage>
        <taxon>Eukaryota</taxon>
        <taxon>Metazoa</taxon>
        <taxon>Cnidaria</taxon>
        <taxon>Anthozoa</taxon>
        <taxon>Hexacorallia</taxon>
        <taxon>Scleractinia</taxon>
        <taxon>Astrocoeniina</taxon>
        <taxon>Pocilloporidae</taxon>
        <taxon>Pocillopora</taxon>
    </lineage>
</organism>
<reference evidence="10 11" key="1">
    <citation type="journal article" date="2018" name="Sci. Rep.">
        <title>Comparative analysis of the Pocillopora damicornis genome highlights role of immune system in coral evolution.</title>
        <authorList>
            <person name="Cunning R."/>
            <person name="Bay R.A."/>
            <person name="Gillette P."/>
            <person name="Baker A.C."/>
            <person name="Traylor-Knowles N."/>
        </authorList>
    </citation>
    <scope>NUCLEOTIDE SEQUENCE [LARGE SCALE GENOMIC DNA]</scope>
    <source>
        <strain evidence="10">RSMAS</strain>
        <tissue evidence="10">Whole animal</tissue>
    </source>
</reference>
<dbReference type="GO" id="GO:0042277">
    <property type="term" value="F:peptide binding"/>
    <property type="evidence" value="ECO:0007669"/>
    <property type="project" value="TreeGrafter"/>
</dbReference>
<evidence type="ECO:0000256" key="1">
    <source>
        <dbReference type="ARBA" id="ARBA00004651"/>
    </source>
</evidence>
<dbReference type="PANTHER" id="PTHR24241">
    <property type="entry name" value="NEUROPEPTIDE RECEPTOR-RELATED G-PROTEIN COUPLED RECEPTOR"/>
    <property type="match status" value="1"/>
</dbReference>
<comment type="subcellular location">
    <subcellularLocation>
        <location evidence="1">Cell membrane</location>
        <topology evidence="1">Multi-pass membrane protein</topology>
    </subcellularLocation>
</comment>
<feature type="non-terminal residue" evidence="10">
    <location>
        <position position="244"/>
    </location>
</feature>
<evidence type="ECO:0000256" key="5">
    <source>
        <dbReference type="ARBA" id="ARBA00023136"/>
    </source>
</evidence>
<keyword evidence="6" id="KW-0675">Receptor</keyword>
<keyword evidence="8" id="KW-0732">Signal</keyword>
<dbReference type="EMBL" id="RCHS01001937">
    <property type="protein sequence ID" value="RMX50537.1"/>
    <property type="molecule type" value="Genomic_DNA"/>
</dbReference>
<dbReference type="Pfam" id="PF00001">
    <property type="entry name" value="7tm_1"/>
    <property type="match status" value="1"/>
</dbReference>
<evidence type="ECO:0000313" key="10">
    <source>
        <dbReference type="EMBL" id="RMX50537.1"/>
    </source>
</evidence>
<dbReference type="OrthoDB" id="6076970at2759"/>
<evidence type="ECO:0000313" key="11">
    <source>
        <dbReference type="Proteomes" id="UP000275408"/>
    </source>
</evidence>
<dbReference type="SUPFAM" id="SSF81321">
    <property type="entry name" value="Family A G protein-coupled receptor-like"/>
    <property type="match status" value="1"/>
</dbReference>
<feature type="transmembrane region" description="Helical" evidence="7">
    <location>
        <begin position="147"/>
        <end position="169"/>
    </location>
</feature>
<keyword evidence="5 7" id="KW-0472">Membrane</keyword>
<evidence type="ECO:0000256" key="7">
    <source>
        <dbReference type="SAM" id="Phobius"/>
    </source>
</evidence>
<protein>
    <recommendedName>
        <fullName evidence="9">G-protein coupled receptors family 1 profile domain-containing protein</fullName>
    </recommendedName>
</protein>
<gene>
    <name evidence="10" type="ORF">pdam_00008761</name>
</gene>
<evidence type="ECO:0000256" key="2">
    <source>
        <dbReference type="ARBA" id="ARBA00022475"/>
    </source>
</evidence>
<keyword evidence="2" id="KW-1003">Cell membrane</keyword>
<dbReference type="InterPro" id="IPR000276">
    <property type="entry name" value="GPCR_Rhodpsn"/>
</dbReference>
<evidence type="ECO:0000259" key="9">
    <source>
        <dbReference type="PROSITE" id="PS50262"/>
    </source>
</evidence>
<evidence type="ECO:0000256" key="8">
    <source>
        <dbReference type="SAM" id="SignalP"/>
    </source>
</evidence>
<accession>A0A3M6UA52</accession>
<feature type="chain" id="PRO_5017981740" description="G-protein coupled receptors family 1 profile domain-containing protein" evidence="8">
    <location>
        <begin position="18"/>
        <end position="244"/>
    </location>
</feature>
<keyword evidence="3 7" id="KW-0812">Transmembrane</keyword>
<feature type="domain" description="G-protein coupled receptors family 1 profile" evidence="9">
    <location>
        <begin position="81"/>
        <end position="244"/>
    </location>
</feature>
<dbReference type="InterPro" id="IPR017452">
    <property type="entry name" value="GPCR_Rhodpsn_7TM"/>
</dbReference>
<dbReference type="GO" id="GO:0005886">
    <property type="term" value="C:plasma membrane"/>
    <property type="evidence" value="ECO:0007669"/>
    <property type="project" value="UniProtKB-SubCell"/>
</dbReference>
<name>A0A3M6UA52_POCDA</name>
<sequence length="244" mass="28924">FVRYHGFHTLWFEITLAHLSCFGIETERKSVQTRWTIIKYVHAISPRHNSYYLCDSPFRSCHRCYNGKLYCLHDHAKISRYERYYAIIYPYDGKKKLTNTKLKVIIPFCWILAFSLNVPIFLVMNFKNTLGDCEEDWPQEWMGKANSMMWLVTMTFLPMTLMTAAYSRIVCTLWFTQIDDDQLSHRQKFFILGFWVFSGIKNLPVFLVLDIDDGMAYNVVWLIVVAIIPLTVMVVSYTRVVYRL</sequence>
<proteinExistence type="predicted"/>
<dbReference type="PANTHER" id="PTHR24241:SF76">
    <property type="entry name" value="NEUROPEPTIDE SIFAMIDE RECEPTOR"/>
    <property type="match status" value="1"/>
</dbReference>
<dbReference type="GO" id="GO:0032870">
    <property type="term" value="P:cellular response to hormone stimulus"/>
    <property type="evidence" value="ECO:0007669"/>
    <property type="project" value="TreeGrafter"/>
</dbReference>
<dbReference type="Gene3D" id="1.20.1070.10">
    <property type="entry name" value="Rhodopsin 7-helix transmembrane proteins"/>
    <property type="match status" value="1"/>
</dbReference>
<dbReference type="AlphaFoldDB" id="A0A3M6UA52"/>
<comment type="caution">
    <text evidence="10">The sequence shown here is derived from an EMBL/GenBank/DDBJ whole genome shotgun (WGS) entry which is preliminary data.</text>
</comment>
<feature type="signal peptide" evidence="8">
    <location>
        <begin position="1"/>
        <end position="17"/>
    </location>
</feature>
<keyword evidence="4 7" id="KW-1133">Transmembrane helix</keyword>
<evidence type="ECO:0000256" key="4">
    <source>
        <dbReference type="ARBA" id="ARBA00022989"/>
    </source>
</evidence>
<dbReference type="PROSITE" id="PS50262">
    <property type="entry name" value="G_PROTEIN_RECEP_F1_2"/>
    <property type="match status" value="1"/>
</dbReference>
<feature type="transmembrane region" description="Helical" evidence="7">
    <location>
        <begin position="189"/>
        <end position="209"/>
    </location>
</feature>
<keyword evidence="11" id="KW-1185">Reference proteome</keyword>